<dbReference type="RefSeq" id="WP_163202195.1">
    <property type="nucleotide sequence ID" value="NZ_JAAGWG010000004.1"/>
</dbReference>
<accession>A0A6L9VY92</accession>
<protein>
    <submittedName>
        <fullName evidence="2">Uncharacterized protein</fullName>
    </submittedName>
</protein>
<feature type="signal peptide" evidence="1">
    <location>
        <begin position="1"/>
        <end position="24"/>
    </location>
</feature>
<sequence length="136" mass="13742">MRKSRVLLAGVAVAAAGLTTSAFTASNNFATVDNNVAGYGEMTATGVSVSNIAYTPSATDSGRLQTVAFTVGQAVPSPAMSARMTLYTGTTPITDGANTCTYAPDGAAHIVTCTMTAAQLPLISLIDKTSLTVTSN</sequence>
<feature type="chain" id="PRO_5026761434" evidence="1">
    <location>
        <begin position="25"/>
        <end position="136"/>
    </location>
</feature>
<name>A0A6L9VY92_9ACTN</name>
<reference evidence="2 3" key="1">
    <citation type="submission" date="2019-12" db="EMBL/GenBank/DDBJ databases">
        <title>the WGS of Blastococcus saxobsidens 67B17.</title>
        <authorList>
            <person name="Jiang Z."/>
        </authorList>
    </citation>
    <scope>NUCLEOTIDE SEQUENCE [LARGE SCALE GENOMIC DNA]</scope>
    <source>
        <strain evidence="2 3">67B17</strain>
    </source>
</reference>
<dbReference type="AlphaFoldDB" id="A0A6L9VY92"/>
<evidence type="ECO:0000256" key="1">
    <source>
        <dbReference type="SAM" id="SignalP"/>
    </source>
</evidence>
<keyword evidence="1" id="KW-0732">Signal</keyword>
<dbReference type="Proteomes" id="UP000479241">
    <property type="component" value="Unassembled WGS sequence"/>
</dbReference>
<proteinExistence type="predicted"/>
<evidence type="ECO:0000313" key="2">
    <source>
        <dbReference type="EMBL" id="NEK84766.1"/>
    </source>
</evidence>
<evidence type="ECO:0000313" key="3">
    <source>
        <dbReference type="Proteomes" id="UP000479241"/>
    </source>
</evidence>
<gene>
    <name evidence="2" type="ORF">GCU60_03165</name>
</gene>
<comment type="caution">
    <text evidence="2">The sequence shown here is derived from an EMBL/GenBank/DDBJ whole genome shotgun (WGS) entry which is preliminary data.</text>
</comment>
<organism evidence="2 3">
    <name type="scientific">Blastococcus saxobsidens</name>
    <dbReference type="NCBI Taxonomy" id="138336"/>
    <lineage>
        <taxon>Bacteria</taxon>
        <taxon>Bacillati</taxon>
        <taxon>Actinomycetota</taxon>
        <taxon>Actinomycetes</taxon>
        <taxon>Geodermatophilales</taxon>
        <taxon>Geodermatophilaceae</taxon>
        <taxon>Blastococcus</taxon>
    </lineage>
</organism>
<dbReference type="EMBL" id="JAAGWG010000004">
    <property type="protein sequence ID" value="NEK84766.1"/>
    <property type="molecule type" value="Genomic_DNA"/>
</dbReference>